<dbReference type="InterPro" id="IPR021858">
    <property type="entry name" value="Fun_TF"/>
</dbReference>
<dbReference type="PANTHER" id="PTHR37534">
    <property type="entry name" value="TRANSCRIPTIONAL ACTIVATOR PROTEIN UGA3"/>
    <property type="match status" value="1"/>
</dbReference>
<evidence type="ECO:0000313" key="3">
    <source>
        <dbReference type="EMBL" id="KAL3417112.1"/>
    </source>
</evidence>
<reference evidence="3 4" key="1">
    <citation type="submission" date="2024-06" db="EMBL/GenBank/DDBJ databases">
        <title>Complete genome of Phlyctema vagabunda strain 19-DSS-EL-015.</title>
        <authorList>
            <person name="Fiorenzani C."/>
        </authorList>
    </citation>
    <scope>NUCLEOTIDE SEQUENCE [LARGE SCALE GENOMIC DNA]</scope>
    <source>
        <strain evidence="3 4">19-DSS-EL-015</strain>
    </source>
</reference>
<keyword evidence="2" id="KW-0539">Nucleus</keyword>
<dbReference type="Proteomes" id="UP001629113">
    <property type="component" value="Unassembled WGS sequence"/>
</dbReference>
<evidence type="ECO:0000256" key="1">
    <source>
        <dbReference type="ARBA" id="ARBA00004123"/>
    </source>
</evidence>
<name>A0ABR4P1N6_9HELO</name>
<evidence type="ECO:0000313" key="4">
    <source>
        <dbReference type="Proteomes" id="UP001629113"/>
    </source>
</evidence>
<protein>
    <recommendedName>
        <fullName evidence="5">Pentatricopeptide repeat-containing protein</fullName>
    </recommendedName>
</protein>
<organism evidence="3 4">
    <name type="scientific">Phlyctema vagabunda</name>
    <dbReference type="NCBI Taxonomy" id="108571"/>
    <lineage>
        <taxon>Eukaryota</taxon>
        <taxon>Fungi</taxon>
        <taxon>Dikarya</taxon>
        <taxon>Ascomycota</taxon>
        <taxon>Pezizomycotina</taxon>
        <taxon>Leotiomycetes</taxon>
        <taxon>Helotiales</taxon>
        <taxon>Dermateaceae</taxon>
        <taxon>Phlyctema</taxon>
    </lineage>
</organism>
<keyword evidence="4" id="KW-1185">Reference proteome</keyword>
<accession>A0ABR4P1N6</accession>
<comment type="subcellular location">
    <subcellularLocation>
        <location evidence="1">Nucleus</location>
    </subcellularLocation>
</comment>
<sequence length="121" mass="14115">MRTAELYRTATEIYLRRSVMLTTSRSLEVQKLVNAALGMIESLGVCTSPWPFFVAACEVIDDDQRFRVLRALHKMRVERRIGNIEIMREIIEGLWKKRDLGFSNLDWRQIAESQGHMPSFI</sequence>
<evidence type="ECO:0008006" key="5">
    <source>
        <dbReference type="Google" id="ProtNLM"/>
    </source>
</evidence>
<proteinExistence type="predicted"/>
<dbReference type="PANTHER" id="PTHR37534:SF49">
    <property type="entry name" value="LYSINE BIOSYNTHESIS REGULATORY PROTEIN LYS14"/>
    <property type="match status" value="1"/>
</dbReference>
<gene>
    <name evidence="3" type="ORF">PVAG01_11112</name>
</gene>
<dbReference type="EMBL" id="JBFCZG010000011">
    <property type="protein sequence ID" value="KAL3417112.1"/>
    <property type="molecule type" value="Genomic_DNA"/>
</dbReference>
<evidence type="ECO:0000256" key="2">
    <source>
        <dbReference type="ARBA" id="ARBA00023242"/>
    </source>
</evidence>
<dbReference type="Pfam" id="PF11951">
    <property type="entry name" value="Fungal_trans_2"/>
    <property type="match status" value="1"/>
</dbReference>
<comment type="caution">
    <text evidence="3">The sequence shown here is derived from an EMBL/GenBank/DDBJ whole genome shotgun (WGS) entry which is preliminary data.</text>
</comment>